<evidence type="ECO:0000259" key="5">
    <source>
        <dbReference type="PROSITE" id="PS50071"/>
    </source>
</evidence>
<feature type="compositionally biased region" description="Basic residues" evidence="4">
    <location>
        <begin position="35"/>
        <end position="54"/>
    </location>
</feature>
<feature type="DNA-binding region" description="Homeobox" evidence="2">
    <location>
        <begin position="104"/>
        <end position="238"/>
    </location>
</feature>
<dbReference type="PANTHER" id="PTHR24333">
    <property type="entry name" value="HOMEO BOX HB9 LIKE A-RELATED"/>
    <property type="match status" value="1"/>
</dbReference>
<dbReference type="Proteomes" id="UP000276834">
    <property type="component" value="Unassembled WGS sequence"/>
</dbReference>
<feature type="region of interest" description="Disordered" evidence="4">
    <location>
        <begin position="191"/>
        <end position="211"/>
    </location>
</feature>
<evidence type="ECO:0000256" key="1">
    <source>
        <dbReference type="ARBA" id="ARBA00004123"/>
    </source>
</evidence>
<dbReference type="InterPro" id="IPR009057">
    <property type="entry name" value="Homeodomain-like_sf"/>
</dbReference>
<dbReference type="InterPro" id="IPR050848">
    <property type="entry name" value="Homeobox_TF"/>
</dbReference>
<evidence type="ECO:0000313" key="7">
    <source>
        <dbReference type="Proteomes" id="UP000276834"/>
    </source>
</evidence>
<organism evidence="6 7">
    <name type="scientific">Chloebia gouldiae</name>
    <name type="common">Gouldian finch</name>
    <name type="synonym">Erythrura gouldiae</name>
    <dbReference type="NCBI Taxonomy" id="44316"/>
    <lineage>
        <taxon>Eukaryota</taxon>
        <taxon>Metazoa</taxon>
        <taxon>Chordata</taxon>
        <taxon>Craniata</taxon>
        <taxon>Vertebrata</taxon>
        <taxon>Euteleostomi</taxon>
        <taxon>Archelosauria</taxon>
        <taxon>Archosauria</taxon>
        <taxon>Dinosauria</taxon>
        <taxon>Saurischia</taxon>
        <taxon>Theropoda</taxon>
        <taxon>Coelurosauria</taxon>
        <taxon>Aves</taxon>
        <taxon>Neognathae</taxon>
        <taxon>Neoaves</taxon>
        <taxon>Telluraves</taxon>
        <taxon>Australaves</taxon>
        <taxon>Passeriformes</taxon>
        <taxon>Passeroidea</taxon>
        <taxon>Passeridae</taxon>
        <taxon>Chloebia</taxon>
    </lineage>
</organism>
<reference evidence="6 7" key="1">
    <citation type="journal article" date="2018" name="Proc. R. Soc. B">
        <title>A non-coding region near Follistatin controls head colour polymorphism in the Gouldian finch.</title>
        <authorList>
            <person name="Toomey M.B."/>
            <person name="Marques C.I."/>
            <person name="Andrade P."/>
            <person name="Araujo P.M."/>
            <person name="Sabatino S."/>
            <person name="Gazda M.A."/>
            <person name="Afonso S."/>
            <person name="Lopes R.J."/>
            <person name="Corbo J.C."/>
            <person name="Carneiro M."/>
        </authorList>
    </citation>
    <scope>NUCLEOTIDE SEQUENCE [LARGE SCALE GENOMIC DNA]</scope>
    <source>
        <strain evidence="6">Red01</strain>
        <tissue evidence="6">Muscle</tissue>
    </source>
</reference>
<dbReference type="Pfam" id="PF00046">
    <property type="entry name" value="Homeodomain"/>
    <property type="match status" value="1"/>
</dbReference>
<accession>A0A3L8SKY3</accession>
<evidence type="ECO:0000313" key="6">
    <source>
        <dbReference type="EMBL" id="RLW04013.1"/>
    </source>
</evidence>
<proteinExistence type="predicted"/>
<dbReference type="GO" id="GO:0003677">
    <property type="term" value="F:DNA binding"/>
    <property type="evidence" value="ECO:0007669"/>
    <property type="project" value="UniProtKB-UniRule"/>
</dbReference>
<feature type="compositionally biased region" description="Basic and acidic residues" evidence="4">
    <location>
        <begin position="84"/>
        <end position="94"/>
    </location>
</feature>
<dbReference type="PROSITE" id="PS50071">
    <property type="entry name" value="HOMEOBOX_2"/>
    <property type="match status" value="1"/>
</dbReference>
<dbReference type="SUPFAM" id="SSF46689">
    <property type="entry name" value="Homeodomain-like"/>
    <property type="match status" value="2"/>
</dbReference>
<keyword evidence="7" id="KW-1185">Reference proteome</keyword>
<evidence type="ECO:0000256" key="4">
    <source>
        <dbReference type="SAM" id="MobiDB-lite"/>
    </source>
</evidence>
<keyword evidence="2 3" id="KW-0238">DNA-binding</keyword>
<keyword evidence="2 3" id="KW-0371">Homeobox</keyword>
<dbReference type="InterPro" id="IPR001356">
    <property type="entry name" value="HD"/>
</dbReference>
<sequence>MEKGPFSVEWLAQSSSGGAREMPGESRPCPPGPPARRRARRFRSPRAGHGRRCVTARGARGPPREGPPEGFLLQTPPPVPAGSTREREAAERPGHGAVPAGAAPGRPRTKFSAAQLQELERSFRQQRYIGAGEKRRLAAVLNLSQSQVSAASPSARAGHGPPGVGGTSRSPGDGAVAVAVTVTVAVTAPAAARQPRPAGSKRGLSELPALPRPARLRPAQLRVKTWFQNRRMKFKRQTQDARIEAFFSGLFLPYHGYPDTATSSYPHGWMERRMRKKVLMVVGQFICHKVVGALRCVVSGKGEAELHSRHRGERQESLGLGSKGVVETILKQSW</sequence>
<dbReference type="AlphaFoldDB" id="A0A3L8SKY3"/>
<evidence type="ECO:0000256" key="2">
    <source>
        <dbReference type="PROSITE-ProRule" id="PRU00108"/>
    </source>
</evidence>
<name>A0A3L8SKY3_CHLGU</name>
<keyword evidence="2 3" id="KW-0539">Nucleus</keyword>
<feature type="compositionally biased region" description="Low complexity" evidence="4">
    <location>
        <begin position="95"/>
        <end position="106"/>
    </location>
</feature>
<comment type="caution">
    <text evidence="6">The sequence shown here is derived from an EMBL/GenBank/DDBJ whole genome shotgun (WGS) entry which is preliminary data.</text>
</comment>
<dbReference type="CDD" id="cd00086">
    <property type="entry name" value="homeodomain"/>
    <property type="match status" value="1"/>
</dbReference>
<protein>
    <recommendedName>
        <fullName evidence="5">Homeobox domain-containing protein</fullName>
    </recommendedName>
</protein>
<feature type="region of interest" description="Disordered" evidence="4">
    <location>
        <begin position="150"/>
        <end position="172"/>
    </location>
</feature>
<dbReference type="PANTHER" id="PTHR24333:SF14">
    <property type="entry name" value="HOMEOBOX DOMAIN-CONTAINING PROTEIN"/>
    <property type="match status" value="1"/>
</dbReference>
<dbReference type="OrthoDB" id="6159439at2759"/>
<evidence type="ECO:0000256" key="3">
    <source>
        <dbReference type="RuleBase" id="RU000682"/>
    </source>
</evidence>
<dbReference type="GO" id="GO:0005634">
    <property type="term" value="C:nucleus"/>
    <property type="evidence" value="ECO:0007669"/>
    <property type="project" value="UniProtKB-SubCell"/>
</dbReference>
<dbReference type="Gene3D" id="1.10.10.60">
    <property type="entry name" value="Homeodomain-like"/>
    <property type="match status" value="1"/>
</dbReference>
<dbReference type="SMART" id="SM00389">
    <property type="entry name" value="HOX"/>
    <property type="match status" value="1"/>
</dbReference>
<gene>
    <name evidence="6" type="ORF">DV515_00005926</name>
</gene>
<feature type="domain" description="Homeobox" evidence="5">
    <location>
        <begin position="102"/>
        <end position="237"/>
    </location>
</feature>
<feature type="region of interest" description="Disordered" evidence="4">
    <location>
        <begin position="1"/>
        <end position="110"/>
    </location>
</feature>
<dbReference type="EMBL" id="QUSF01000014">
    <property type="protein sequence ID" value="RLW04013.1"/>
    <property type="molecule type" value="Genomic_DNA"/>
</dbReference>
<comment type="subcellular location">
    <subcellularLocation>
        <location evidence="1 2 3">Nucleus</location>
    </subcellularLocation>
</comment>